<dbReference type="Ensembl" id="ENSHHUT00000033558.1">
    <property type="protein sequence ID" value="ENSHHUP00000032233.1"/>
    <property type="gene ID" value="ENSHHUG00000020467.1"/>
</dbReference>
<organism evidence="3 4">
    <name type="scientific">Hucho hucho</name>
    <name type="common">huchen</name>
    <dbReference type="NCBI Taxonomy" id="62062"/>
    <lineage>
        <taxon>Eukaryota</taxon>
        <taxon>Metazoa</taxon>
        <taxon>Chordata</taxon>
        <taxon>Craniata</taxon>
        <taxon>Vertebrata</taxon>
        <taxon>Euteleostomi</taxon>
        <taxon>Actinopterygii</taxon>
        <taxon>Neopterygii</taxon>
        <taxon>Teleostei</taxon>
        <taxon>Protacanthopterygii</taxon>
        <taxon>Salmoniformes</taxon>
        <taxon>Salmonidae</taxon>
        <taxon>Salmoninae</taxon>
        <taxon>Hucho</taxon>
    </lineage>
</organism>
<sequence>MRSADVKKLKVNELKEELRRRSLDTKGLKADLLERLTAALEVEAAEPGGLARRPPEQQPDRATAEEQQPDRATAEEQQPDRATPEEQQPDRATPEEQQPDRATPEEQQPGDGDEGFPNTDSLDFGAGGAPEEESKGMERGESSDSDLGFSMSDFTGDVPLPVPVFKTEETQPEETPEYRETKSALAEQQWGQSERKQEYEVKVEMKKEDEEKKEEEQQRDQEQPGVGPTDKWEEMEEQKAAQTKMEEGDRQEGDRQEGDRQEGDRQEGDRQEGDRQGQKRPHEEGRGYGYYEHRDDKRSRSPQPPAEEEEEDFDDTLVALDTCE</sequence>
<dbReference type="Gene3D" id="1.10.720.30">
    <property type="entry name" value="SAP domain"/>
    <property type="match status" value="1"/>
</dbReference>
<name>A0A4W5M2C1_9TELE</name>
<feature type="compositionally biased region" description="Acidic residues" evidence="1">
    <location>
        <begin position="306"/>
        <end position="315"/>
    </location>
</feature>
<dbReference type="STRING" id="62062.ENSHHUP00000032233"/>
<feature type="compositionally biased region" description="Basic and acidic residues" evidence="1">
    <location>
        <begin position="132"/>
        <end position="142"/>
    </location>
</feature>
<feature type="region of interest" description="Disordered" evidence="1">
    <location>
        <begin position="42"/>
        <end position="324"/>
    </location>
</feature>
<proteinExistence type="predicted"/>
<dbReference type="PROSITE" id="PS50800">
    <property type="entry name" value="SAP"/>
    <property type="match status" value="1"/>
</dbReference>
<feature type="compositionally biased region" description="Basic and acidic residues" evidence="1">
    <location>
        <begin position="244"/>
        <end position="299"/>
    </location>
</feature>
<evidence type="ECO:0000313" key="4">
    <source>
        <dbReference type="Proteomes" id="UP000314982"/>
    </source>
</evidence>
<evidence type="ECO:0000259" key="2">
    <source>
        <dbReference type="PROSITE" id="PS50800"/>
    </source>
</evidence>
<accession>A0A4W5M2C1</accession>
<reference evidence="3" key="3">
    <citation type="submission" date="2025-09" db="UniProtKB">
        <authorList>
            <consortium name="Ensembl"/>
        </authorList>
    </citation>
    <scope>IDENTIFICATION</scope>
</reference>
<reference evidence="3" key="2">
    <citation type="submission" date="2025-08" db="UniProtKB">
        <authorList>
            <consortium name="Ensembl"/>
        </authorList>
    </citation>
    <scope>IDENTIFICATION</scope>
</reference>
<keyword evidence="4" id="KW-1185">Reference proteome</keyword>
<evidence type="ECO:0000256" key="1">
    <source>
        <dbReference type="SAM" id="MobiDB-lite"/>
    </source>
</evidence>
<dbReference type="PANTHER" id="PTHR47031">
    <property type="entry name" value="SAP DNA-BINDING DOMAIN-CONTAINING PROTEIN"/>
    <property type="match status" value="1"/>
</dbReference>
<dbReference type="PANTHER" id="PTHR47031:SF3">
    <property type="entry name" value="SAP DOMAIN-CONTAINING PROTEIN"/>
    <property type="match status" value="1"/>
</dbReference>
<feature type="compositionally biased region" description="Basic and acidic residues" evidence="1">
    <location>
        <begin position="53"/>
        <end position="104"/>
    </location>
</feature>
<dbReference type="InterPro" id="IPR003034">
    <property type="entry name" value="SAP_dom"/>
</dbReference>
<dbReference type="InterPro" id="IPR036361">
    <property type="entry name" value="SAP_dom_sf"/>
</dbReference>
<dbReference type="Proteomes" id="UP000314982">
    <property type="component" value="Unassembled WGS sequence"/>
</dbReference>
<dbReference type="GeneTree" id="ENSGT00940000157823"/>
<feature type="domain" description="SAP" evidence="2">
    <location>
        <begin position="6"/>
        <end position="40"/>
    </location>
</feature>
<protein>
    <recommendedName>
        <fullName evidence="2">SAP domain-containing protein</fullName>
    </recommendedName>
</protein>
<reference evidence="4" key="1">
    <citation type="submission" date="2018-06" db="EMBL/GenBank/DDBJ databases">
        <title>Genome assembly of Danube salmon.</title>
        <authorList>
            <person name="Macqueen D.J."/>
            <person name="Gundappa M.K."/>
        </authorList>
    </citation>
    <scope>NUCLEOTIDE SEQUENCE [LARGE SCALE GENOMIC DNA]</scope>
</reference>
<evidence type="ECO:0000313" key="3">
    <source>
        <dbReference type="Ensembl" id="ENSHHUP00000032233.1"/>
    </source>
</evidence>
<feature type="compositionally biased region" description="Basic and acidic residues" evidence="1">
    <location>
        <begin position="193"/>
        <end position="222"/>
    </location>
</feature>
<dbReference type="Pfam" id="PF02037">
    <property type="entry name" value="SAP"/>
    <property type="match status" value="1"/>
</dbReference>
<dbReference type="SUPFAM" id="SSF68906">
    <property type="entry name" value="SAP domain"/>
    <property type="match status" value="1"/>
</dbReference>
<dbReference type="AlphaFoldDB" id="A0A4W5M2C1"/>
<dbReference type="SMART" id="SM00513">
    <property type="entry name" value="SAP"/>
    <property type="match status" value="1"/>
</dbReference>